<proteinExistence type="predicted"/>
<keyword evidence="2" id="KW-1185">Reference proteome</keyword>
<reference evidence="1" key="1">
    <citation type="submission" date="2023-01" db="EMBL/GenBank/DDBJ databases">
        <authorList>
            <person name="Van Ghelder C."/>
            <person name="Rancurel C."/>
        </authorList>
    </citation>
    <scope>NUCLEOTIDE SEQUENCE</scope>
    <source>
        <strain evidence="1">CNCM I-4278</strain>
    </source>
</reference>
<evidence type="ECO:0000313" key="1">
    <source>
        <dbReference type="EMBL" id="CAI6336747.1"/>
    </source>
</evidence>
<dbReference type="EMBL" id="CAOQHR010000006">
    <property type="protein sequence ID" value="CAI6336747.1"/>
    <property type="molecule type" value="Genomic_DNA"/>
</dbReference>
<comment type="caution">
    <text evidence="1">The sequence shown here is derived from an EMBL/GenBank/DDBJ whole genome shotgun (WGS) entry which is preliminary data.</text>
</comment>
<organism evidence="1 2">
    <name type="scientific">Periconia digitata</name>
    <dbReference type="NCBI Taxonomy" id="1303443"/>
    <lineage>
        <taxon>Eukaryota</taxon>
        <taxon>Fungi</taxon>
        <taxon>Dikarya</taxon>
        <taxon>Ascomycota</taxon>
        <taxon>Pezizomycotina</taxon>
        <taxon>Dothideomycetes</taxon>
        <taxon>Pleosporomycetidae</taxon>
        <taxon>Pleosporales</taxon>
        <taxon>Massarineae</taxon>
        <taxon>Periconiaceae</taxon>
        <taxon>Periconia</taxon>
    </lineage>
</organism>
<gene>
    <name evidence="1" type="ORF">PDIGIT_LOCUS9853</name>
</gene>
<sequence>MLTVKQQKPPTDSRTYCALVPWVFVPRLTRCTFRLSSHCLVATTMLYALHQITTRTRALSPLSSHDSTLQDLCGLGVIFATLAD</sequence>
<dbReference type="Proteomes" id="UP001152607">
    <property type="component" value="Unassembled WGS sequence"/>
</dbReference>
<dbReference type="AlphaFoldDB" id="A0A9W4UKL0"/>
<evidence type="ECO:0000313" key="2">
    <source>
        <dbReference type="Proteomes" id="UP001152607"/>
    </source>
</evidence>
<protein>
    <submittedName>
        <fullName evidence="1">Uncharacterized protein</fullName>
    </submittedName>
</protein>
<accession>A0A9W4UKL0</accession>
<name>A0A9W4UKL0_9PLEO</name>